<dbReference type="AlphaFoldDB" id="A0A2W4YDS4"/>
<name>A0A2W4YDS4_9CYAN</name>
<evidence type="ECO:0000313" key="2">
    <source>
        <dbReference type="EMBL" id="PZO45461.1"/>
    </source>
</evidence>
<evidence type="ECO:0000313" key="3">
    <source>
        <dbReference type="Proteomes" id="UP000249794"/>
    </source>
</evidence>
<keyword evidence="1" id="KW-0472">Membrane</keyword>
<feature type="transmembrane region" description="Helical" evidence="1">
    <location>
        <begin position="71"/>
        <end position="102"/>
    </location>
</feature>
<protein>
    <submittedName>
        <fullName evidence="2">Uncharacterized protein</fullName>
    </submittedName>
</protein>
<accession>A0A2W4YDS4</accession>
<dbReference type="EMBL" id="QBMP01000356">
    <property type="protein sequence ID" value="PZO45461.1"/>
    <property type="molecule type" value="Genomic_DNA"/>
</dbReference>
<reference evidence="2 3" key="2">
    <citation type="submission" date="2018-06" db="EMBL/GenBank/DDBJ databases">
        <title>Metagenomic assembly of (sub)arctic Cyanobacteria and their associated microbiome from non-axenic cultures.</title>
        <authorList>
            <person name="Baurain D."/>
        </authorList>
    </citation>
    <scope>NUCLEOTIDE SEQUENCE [LARGE SCALE GENOMIC DNA]</scope>
    <source>
        <strain evidence="2">ULC027bin1</strain>
    </source>
</reference>
<dbReference type="Proteomes" id="UP000249794">
    <property type="component" value="Unassembled WGS sequence"/>
</dbReference>
<feature type="transmembrane region" description="Helical" evidence="1">
    <location>
        <begin position="6"/>
        <end position="24"/>
    </location>
</feature>
<gene>
    <name evidence="2" type="ORF">DCF15_21525</name>
</gene>
<feature type="transmembrane region" description="Helical" evidence="1">
    <location>
        <begin position="114"/>
        <end position="137"/>
    </location>
</feature>
<organism evidence="2 3">
    <name type="scientific">Phormidesmis priestleyi</name>
    <dbReference type="NCBI Taxonomy" id="268141"/>
    <lineage>
        <taxon>Bacteria</taxon>
        <taxon>Bacillati</taxon>
        <taxon>Cyanobacteriota</taxon>
        <taxon>Cyanophyceae</taxon>
        <taxon>Leptolyngbyales</taxon>
        <taxon>Leptolyngbyaceae</taxon>
        <taxon>Phormidesmis</taxon>
    </lineage>
</organism>
<feature type="transmembrane region" description="Helical" evidence="1">
    <location>
        <begin position="31"/>
        <end position="51"/>
    </location>
</feature>
<evidence type="ECO:0000256" key="1">
    <source>
        <dbReference type="SAM" id="Phobius"/>
    </source>
</evidence>
<proteinExistence type="predicted"/>
<reference evidence="3" key="1">
    <citation type="submission" date="2018-04" db="EMBL/GenBank/DDBJ databases">
        <authorList>
            <person name="Cornet L."/>
        </authorList>
    </citation>
    <scope>NUCLEOTIDE SEQUENCE [LARGE SCALE GENOMIC DNA]</scope>
</reference>
<keyword evidence="1" id="KW-0812">Transmembrane</keyword>
<comment type="caution">
    <text evidence="2">The sequence shown here is derived from an EMBL/GenBank/DDBJ whole genome shotgun (WGS) entry which is preliminary data.</text>
</comment>
<keyword evidence="1" id="KW-1133">Transmembrane helix</keyword>
<sequence length="146" mass="16181">MLQNPAFSMLLLLLANLVFGLFLQEHQGSQIHWIIAIGYIALECGILSIAWRPTRDFILLGFKSDMGYSLMAVGIAAFAVVVVAWIQISSYFFMLWAAALLLRIKLYTYRVNAAVSFLIMLLVSLLGLGISWVPVLIKTGQIASTL</sequence>